<feature type="transmembrane region" description="Helical" evidence="6">
    <location>
        <begin position="37"/>
        <end position="60"/>
    </location>
</feature>
<dbReference type="Proteomes" id="UP001519460">
    <property type="component" value="Unassembled WGS sequence"/>
</dbReference>
<feature type="transmembrane region" description="Helical" evidence="6">
    <location>
        <begin position="420"/>
        <end position="441"/>
    </location>
</feature>
<dbReference type="PANTHER" id="PTHR43385:SF1">
    <property type="entry name" value="RIBOFLAVIN TRANSPORTER RIBJ"/>
    <property type="match status" value="1"/>
</dbReference>
<accession>A0ABD0JST3</accession>
<feature type="transmembrane region" description="Helical" evidence="6">
    <location>
        <begin position="383"/>
        <end position="408"/>
    </location>
</feature>
<evidence type="ECO:0000259" key="7">
    <source>
        <dbReference type="PROSITE" id="PS50850"/>
    </source>
</evidence>
<evidence type="ECO:0000256" key="4">
    <source>
        <dbReference type="ARBA" id="ARBA00022989"/>
    </source>
</evidence>
<dbReference type="GO" id="GO:0016020">
    <property type="term" value="C:membrane"/>
    <property type="evidence" value="ECO:0007669"/>
    <property type="project" value="UniProtKB-SubCell"/>
</dbReference>
<dbReference type="InterPro" id="IPR036259">
    <property type="entry name" value="MFS_trans_sf"/>
</dbReference>
<feature type="non-terminal residue" evidence="8">
    <location>
        <position position="460"/>
    </location>
</feature>
<feature type="transmembrane region" description="Helical" evidence="6">
    <location>
        <begin position="118"/>
        <end position="141"/>
    </location>
</feature>
<feature type="transmembrane region" description="Helical" evidence="6">
    <location>
        <begin position="327"/>
        <end position="347"/>
    </location>
</feature>
<organism evidence="8 9">
    <name type="scientific">Batillaria attramentaria</name>
    <dbReference type="NCBI Taxonomy" id="370345"/>
    <lineage>
        <taxon>Eukaryota</taxon>
        <taxon>Metazoa</taxon>
        <taxon>Spiralia</taxon>
        <taxon>Lophotrochozoa</taxon>
        <taxon>Mollusca</taxon>
        <taxon>Gastropoda</taxon>
        <taxon>Caenogastropoda</taxon>
        <taxon>Sorbeoconcha</taxon>
        <taxon>Cerithioidea</taxon>
        <taxon>Batillariidae</taxon>
        <taxon>Batillaria</taxon>
    </lineage>
</organism>
<dbReference type="EMBL" id="JACVVK020000343">
    <property type="protein sequence ID" value="KAK7477685.1"/>
    <property type="molecule type" value="Genomic_DNA"/>
</dbReference>
<keyword evidence="9" id="KW-1185">Reference proteome</keyword>
<evidence type="ECO:0000256" key="6">
    <source>
        <dbReference type="SAM" id="Phobius"/>
    </source>
</evidence>
<dbReference type="SUPFAM" id="SSF103473">
    <property type="entry name" value="MFS general substrate transporter"/>
    <property type="match status" value="1"/>
</dbReference>
<evidence type="ECO:0000256" key="1">
    <source>
        <dbReference type="ARBA" id="ARBA00004141"/>
    </source>
</evidence>
<keyword evidence="5 6" id="KW-0472">Membrane</keyword>
<keyword evidence="4 6" id="KW-1133">Transmembrane helix</keyword>
<dbReference type="AlphaFoldDB" id="A0ABD0JST3"/>
<dbReference type="InterPro" id="IPR052983">
    <property type="entry name" value="MFS_Riboflavin_Transporter"/>
</dbReference>
<evidence type="ECO:0000256" key="5">
    <source>
        <dbReference type="ARBA" id="ARBA00023136"/>
    </source>
</evidence>
<protein>
    <recommendedName>
        <fullName evidence="7">Major facilitator superfamily (MFS) profile domain-containing protein</fullName>
    </recommendedName>
</protein>
<dbReference type="PANTHER" id="PTHR43385">
    <property type="entry name" value="RIBOFLAVIN TRANSPORTER RIBJ"/>
    <property type="match status" value="1"/>
</dbReference>
<feature type="transmembrane region" description="Helical" evidence="6">
    <location>
        <begin position="148"/>
        <end position="166"/>
    </location>
</feature>
<feature type="transmembrane region" description="Helical" evidence="6">
    <location>
        <begin position="354"/>
        <end position="377"/>
    </location>
</feature>
<gene>
    <name evidence="8" type="ORF">BaRGS_00031069</name>
</gene>
<proteinExistence type="predicted"/>
<dbReference type="InterPro" id="IPR020846">
    <property type="entry name" value="MFS_dom"/>
</dbReference>
<evidence type="ECO:0000313" key="8">
    <source>
        <dbReference type="EMBL" id="KAK7477685.1"/>
    </source>
</evidence>
<comment type="caution">
    <text evidence="8">The sequence shown here is derived from an EMBL/GenBank/DDBJ whole genome shotgun (WGS) entry which is preliminary data.</text>
</comment>
<reference evidence="8 9" key="1">
    <citation type="journal article" date="2023" name="Sci. Data">
        <title>Genome assembly of the Korean intertidal mud-creeper Batillaria attramentaria.</title>
        <authorList>
            <person name="Patra A.K."/>
            <person name="Ho P.T."/>
            <person name="Jun S."/>
            <person name="Lee S.J."/>
            <person name="Kim Y."/>
            <person name="Won Y.J."/>
        </authorList>
    </citation>
    <scope>NUCLEOTIDE SEQUENCE [LARGE SCALE GENOMIC DNA]</scope>
    <source>
        <strain evidence="8">Wonlab-2016</strain>
    </source>
</reference>
<feature type="transmembrane region" description="Helical" evidence="6">
    <location>
        <begin position="204"/>
        <end position="223"/>
    </location>
</feature>
<dbReference type="InterPro" id="IPR011701">
    <property type="entry name" value="MFS"/>
</dbReference>
<keyword evidence="3 6" id="KW-0812">Transmembrane</keyword>
<dbReference type="Pfam" id="PF07690">
    <property type="entry name" value="MFS_1"/>
    <property type="match status" value="1"/>
</dbReference>
<evidence type="ECO:0000256" key="2">
    <source>
        <dbReference type="ARBA" id="ARBA00022448"/>
    </source>
</evidence>
<feature type="transmembrane region" description="Helical" evidence="6">
    <location>
        <begin position="293"/>
        <end position="315"/>
    </location>
</feature>
<dbReference type="PROSITE" id="PS50850">
    <property type="entry name" value="MFS"/>
    <property type="match status" value="1"/>
</dbReference>
<name>A0ABD0JST3_9CAEN</name>
<evidence type="ECO:0000256" key="3">
    <source>
        <dbReference type="ARBA" id="ARBA00022692"/>
    </source>
</evidence>
<keyword evidence="2" id="KW-0813">Transport</keyword>
<comment type="subcellular location">
    <subcellularLocation>
        <location evidence="1">Membrane</location>
        <topology evidence="1">Multi-pass membrane protein</topology>
    </subcellularLocation>
</comment>
<evidence type="ECO:0000313" key="9">
    <source>
        <dbReference type="Proteomes" id="UP001519460"/>
    </source>
</evidence>
<feature type="domain" description="Major facilitator superfamily (MFS) profile" evidence="7">
    <location>
        <begin position="293"/>
        <end position="460"/>
    </location>
</feature>
<sequence>MASEADQSEIKRKVRDVQVDAKGPRPAQKHPAGCRSWTCCVVTIICCWLLHCTLGFTYSFGNITPYLTSYLRNVTGDDYLDYADTLWIQITMDISTCVLTASTFGTYWAIQESFPLTILTYGVIGGIPHALLYPAAINIAVRWVPDKIGFIAGLILTGYGCGSFSWNQLTTWFINPDNLQPELHVGEDVYYTQPELLKRVPECFILVGCVFAAMQLLSLALICEAPFEPEKTTEIVSEITKEKQALQPAQKKETTETSFIDVSKSYGSISEGQKPDKQERPQYHPLEVIRSRVFWTLWAIWFISQLGTSFVINLFKAYGQTFITDDHFLTLVASFSSIFNALGRPFWGLIGDRVGYRIVALLCQCMAAALVATFVTTEDTGRAAFFIWVCAMFLSMCGFFTMKAALMLALFGSKYFNSNLGLLITNGVFGAILTGIIAPVLKDAFGWHGMFYFGFGGIFV</sequence>
<dbReference type="Gene3D" id="1.20.1250.20">
    <property type="entry name" value="MFS general substrate transporter like domains"/>
    <property type="match status" value="1"/>
</dbReference>